<feature type="chain" id="PRO_5042188431" description="Sulfotransferase" evidence="3">
    <location>
        <begin position="16"/>
        <end position="323"/>
    </location>
</feature>
<accession>A0AAD7U7J1</accession>
<reference evidence="4" key="1">
    <citation type="submission" date="2023-01" db="EMBL/GenBank/DDBJ databases">
        <title>Metagenome sequencing of chrysophaentin producing Chrysophaeum taylorii.</title>
        <authorList>
            <person name="Davison J."/>
            <person name="Bewley C."/>
        </authorList>
    </citation>
    <scope>NUCLEOTIDE SEQUENCE</scope>
    <source>
        <strain evidence="4">NIES-1699</strain>
    </source>
</reference>
<dbReference type="SUPFAM" id="SSF52540">
    <property type="entry name" value="P-loop containing nucleoside triphosphate hydrolases"/>
    <property type="match status" value="1"/>
</dbReference>
<dbReference type="EMBL" id="JAQMWT010000667">
    <property type="protein sequence ID" value="KAJ8598669.1"/>
    <property type="molecule type" value="Genomic_DNA"/>
</dbReference>
<dbReference type="PANTHER" id="PTHR10605">
    <property type="entry name" value="HEPARAN SULFATE SULFOTRANSFERASE"/>
    <property type="match status" value="1"/>
</dbReference>
<dbReference type="Proteomes" id="UP001230188">
    <property type="component" value="Unassembled WGS sequence"/>
</dbReference>
<evidence type="ECO:0000313" key="5">
    <source>
        <dbReference type="Proteomes" id="UP001230188"/>
    </source>
</evidence>
<feature type="signal peptide" evidence="3">
    <location>
        <begin position="1"/>
        <end position="15"/>
    </location>
</feature>
<sequence length="323" mass="36754">MRVLVVVVLVKSVSGVPAAAPRCFEENGERHCLPILLGVASVRAGTTSLATYLAAHPKLSWGTRKEHHWFRFLMRKDEASGPFSVAEMADGSLREVNVTFSTGGLGEGTAFPAISQVGRGDWRSYARQFGPEYGFDFDPCYLAHGMLSRASMMAIKETLPNAKILAVFRDPAHQHCSRLRDNVRRCADALSVMRTPDAECKGPARPHFHNYCYVEHVEEWWREFGRHNVLLVKSEELREDPLPILGTILRFVGLEPYDFPRDVLSREHNVHNTTRRHPDFDYCLQAHRRPDTFLTSCNDRLATLLGDPKWHWWPSSSKEEDEL</sequence>
<evidence type="ECO:0000256" key="3">
    <source>
        <dbReference type="SAM" id="SignalP"/>
    </source>
</evidence>
<protein>
    <recommendedName>
        <fullName evidence="6">Sulfotransferase</fullName>
    </recommendedName>
</protein>
<dbReference type="AlphaFoldDB" id="A0AAD7U7J1"/>
<gene>
    <name evidence="4" type="ORF">CTAYLR_003081</name>
</gene>
<evidence type="ECO:0000256" key="1">
    <source>
        <dbReference type="ARBA" id="ARBA00022679"/>
    </source>
</evidence>
<evidence type="ECO:0000256" key="2">
    <source>
        <dbReference type="PIRSR" id="PIRSR637359-2"/>
    </source>
</evidence>
<dbReference type="Gene3D" id="3.40.50.300">
    <property type="entry name" value="P-loop containing nucleotide triphosphate hydrolases"/>
    <property type="match status" value="1"/>
</dbReference>
<evidence type="ECO:0000313" key="4">
    <source>
        <dbReference type="EMBL" id="KAJ8598669.1"/>
    </source>
</evidence>
<organism evidence="4 5">
    <name type="scientific">Chrysophaeum taylorii</name>
    <dbReference type="NCBI Taxonomy" id="2483200"/>
    <lineage>
        <taxon>Eukaryota</taxon>
        <taxon>Sar</taxon>
        <taxon>Stramenopiles</taxon>
        <taxon>Ochrophyta</taxon>
        <taxon>Pelagophyceae</taxon>
        <taxon>Pelagomonadales</taxon>
        <taxon>Pelagomonadaceae</taxon>
        <taxon>Chrysophaeum</taxon>
    </lineage>
</organism>
<evidence type="ECO:0008006" key="6">
    <source>
        <dbReference type="Google" id="ProtNLM"/>
    </source>
</evidence>
<feature type="binding site" evidence="2">
    <location>
        <position position="169"/>
    </location>
    <ligand>
        <name>3'-phosphoadenylyl sulfate</name>
        <dbReference type="ChEBI" id="CHEBI:58339"/>
    </ligand>
</feature>
<keyword evidence="1" id="KW-0808">Transferase</keyword>
<dbReference type="InterPro" id="IPR027417">
    <property type="entry name" value="P-loop_NTPase"/>
</dbReference>
<keyword evidence="5" id="KW-1185">Reference proteome</keyword>
<comment type="caution">
    <text evidence="4">The sequence shown here is derived from an EMBL/GenBank/DDBJ whole genome shotgun (WGS) entry which is preliminary data.</text>
</comment>
<name>A0AAD7U7J1_9STRA</name>
<dbReference type="InterPro" id="IPR037359">
    <property type="entry name" value="NST/OST"/>
</dbReference>
<dbReference type="GO" id="GO:0008146">
    <property type="term" value="F:sulfotransferase activity"/>
    <property type="evidence" value="ECO:0007669"/>
    <property type="project" value="InterPro"/>
</dbReference>
<keyword evidence="3" id="KW-0732">Signal</keyword>
<feature type="binding site" evidence="2">
    <location>
        <position position="177"/>
    </location>
    <ligand>
        <name>3'-phosphoadenylyl sulfate</name>
        <dbReference type="ChEBI" id="CHEBI:58339"/>
    </ligand>
</feature>
<proteinExistence type="predicted"/>
<dbReference type="PANTHER" id="PTHR10605:SF56">
    <property type="entry name" value="BIFUNCTIONAL HEPARAN SULFATE N-DEACETYLASE_N-SULFOTRANSFERASE"/>
    <property type="match status" value="1"/>
</dbReference>
<dbReference type="Pfam" id="PF13469">
    <property type="entry name" value="Sulfotransfer_3"/>
    <property type="match status" value="1"/>
</dbReference>